<dbReference type="PANTHER" id="PTHR23282">
    <property type="entry name" value="APICAL ENDOSOMAL GLYCOPROTEIN PRECURSOR"/>
    <property type="match status" value="1"/>
</dbReference>
<dbReference type="OrthoDB" id="5961838at2759"/>
<dbReference type="SMART" id="SM00137">
    <property type="entry name" value="MAM"/>
    <property type="match status" value="1"/>
</dbReference>
<dbReference type="Pfam" id="PF00629">
    <property type="entry name" value="MAM"/>
    <property type="match status" value="1"/>
</dbReference>
<dbReference type="PROSITE" id="PS50060">
    <property type="entry name" value="MAM_2"/>
    <property type="match status" value="1"/>
</dbReference>
<feature type="compositionally biased region" description="Basic and acidic residues" evidence="1">
    <location>
        <begin position="316"/>
        <end position="325"/>
    </location>
</feature>
<proteinExistence type="predicted"/>
<dbReference type="GO" id="GO:0016020">
    <property type="term" value="C:membrane"/>
    <property type="evidence" value="ECO:0007669"/>
    <property type="project" value="InterPro"/>
</dbReference>
<feature type="transmembrane region" description="Helical" evidence="2">
    <location>
        <begin position="207"/>
        <end position="229"/>
    </location>
</feature>
<evidence type="ECO:0000256" key="2">
    <source>
        <dbReference type="SAM" id="Phobius"/>
    </source>
</evidence>
<comment type="caution">
    <text evidence="3">The sequence shown here is derived from an EMBL/GenBank/DDBJ whole genome shotgun (WGS) entry which is preliminary data.</text>
</comment>
<organism evidence="3 4">
    <name type="scientific">Paramuricea clavata</name>
    <name type="common">Red gorgonian</name>
    <name type="synonym">Violescent sea-whip</name>
    <dbReference type="NCBI Taxonomy" id="317549"/>
    <lineage>
        <taxon>Eukaryota</taxon>
        <taxon>Metazoa</taxon>
        <taxon>Cnidaria</taxon>
        <taxon>Anthozoa</taxon>
        <taxon>Octocorallia</taxon>
        <taxon>Malacalcyonacea</taxon>
        <taxon>Plexauridae</taxon>
        <taxon>Paramuricea</taxon>
    </lineage>
</organism>
<dbReference type="InterPro" id="IPR013320">
    <property type="entry name" value="ConA-like_dom_sf"/>
</dbReference>
<dbReference type="InterPro" id="IPR000998">
    <property type="entry name" value="MAM_dom"/>
</dbReference>
<dbReference type="PANTHER" id="PTHR23282:SF146">
    <property type="entry name" value="RT07201P-RELATED"/>
    <property type="match status" value="1"/>
</dbReference>
<evidence type="ECO:0000313" key="3">
    <source>
        <dbReference type="EMBL" id="CAB3980378.1"/>
    </source>
</evidence>
<dbReference type="Proteomes" id="UP001152795">
    <property type="component" value="Unassembled WGS sequence"/>
</dbReference>
<dbReference type="CDD" id="cd06263">
    <property type="entry name" value="MAM"/>
    <property type="match status" value="1"/>
</dbReference>
<gene>
    <name evidence="3" type="ORF">PACLA_8A062445</name>
</gene>
<accession>A0A6S7FLQ5</accession>
<keyword evidence="2" id="KW-0472">Membrane</keyword>
<feature type="region of interest" description="Disordered" evidence="1">
    <location>
        <begin position="347"/>
        <end position="372"/>
    </location>
</feature>
<dbReference type="EMBL" id="CACRXK020000285">
    <property type="protein sequence ID" value="CAB3980378.1"/>
    <property type="molecule type" value="Genomic_DNA"/>
</dbReference>
<reference evidence="3" key="1">
    <citation type="submission" date="2020-04" db="EMBL/GenBank/DDBJ databases">
        <authorList>
            <person name="Alioto T."/>
            <person name="Alioto T."/>
            <person name="Gomez Garrido J."/>
        </authorList>
    </citation>
    <scope>NUCLEOTIDE SEQUENCE</scope>
    <source>
        <strain evidence="3">A484AB</strain>
    </source>
</reference>
<protein>
    <submittedName>
        <fullName evidence="3">MAM and LDL-receptor class A domain-containing 2-like</fullName>
    </submittedName>
</protein>
<keyword evidence="4" id="KW-1185">Reference proteome</keyword>
<dbReference type="SUPFAM" id="SSF49899">
    <property type="entry name" value="Concanavalin A-like lectins/glucanases"/>
    <property type="match status" value="1"/>
</dbReference>
<sequence>MLTRYGMCVKPTGPVIDGVRVGVFNSCNATDTWSWTAQGSLQYKKKMCLKPETGSNRQRGIKLVLDSVCDERPNFFEFVPTSGWYFYIDTASPGQPNDTARLISPSTTEAKSCLLFFYHMYGPEVDKLQVYVKSGGKMDSVWSRSGDQGDKWYQAQVAVNNQTASYQYVIEGVRGKGIFGNIAIDDISVMDSCPPRDKGTTDDSSRIIIIATTVGAGVFLSIVLIVLLVKYKRRKRASKLTTPVNIPLETNETSPEPLPVDEEAVYETVQNVDREFYEDVAANANESEDISAEGRTSYHEEVEVPSNAHQASGHTELNKRPDTLKRGATGDGDYQALLKEDGGYVIPASEEPQHETPCQNENCEEPKLSPENPVYTELDVNGRNTTEDGSYQKLVKQDSDYVIPAHKRRESYEDICVKMGRNLPDYTELDQSKRETDNYQKLVKTELVEGRAHAILFEFQASTTREMACLKAKAKEKYLQYIFNEYRRFLSWKYFVIIVKSILDNKIVSSARCSAFTSFTALYKIVERKLEGVYEMDTKRFTKEFSETKRTAKEFTFDAIYVWK</sequence>
<keyword evidence="2" id="KW-1133">Transmembrane helix</keyword>
<evidence type="ECO:0000256" key="1">
    <source>
        <dbReference type="SAM" id="MobiDB-lite"/>
    </source>
</evidence>
<name>A0A6S7FLQ5_PARCT</name>
<dbReference type="InterPro" id="IPR051560">
    <property type="entry name" value="MAM_domain-containing"/>
</dbReference>
<dbReference type="Gene3D" id="2.60.120.200">
    <property type="match status" value="1"/>
</dbReference>
<evidence type="ECO:0000313" key="4">
    <source>
        <dbReference type="Proteomes" id="UP001152795"/>
    </source>
</evidence>
<dbReference type="AlphaFoldDB" id="A0A6S7FLQ5"/>
<keyword evidence="2" id="KW-0812">Transmembrane</keyword>
<feature type="region of interest" description="Disordered" evidence="1">
    <location>
        <begin position="285"/>
        <end position="335"/>
    </location>
</feature>